<dbReference type="GO" id="GO:0160198">
    <property type="term" value="F:polyprenal reductase activity"/>
    <property type="evidence" value="ECO:0007669"/>
    <property type="project" value="UniProtKB-EC"/>
</dbReference>
<dbReference type="OrthoDB" id="5788137at2759"/>
<feature type="transmembrane region" description="Helical" evidence="9">
    <location>
        <begin position="73"/>
        <end position="93"/>
    </location>
</feature>
<dbReference type="GO" id="GO:0006488">
    <property type="term" value="P:dolichol-linked oligosaccharide biosynthetic process"/>
    <property type="evidence" value="ECO:0007669"/>
    <property type="project" value="UniProtKB-UniRule"/>
</dbReference>
<evidence type="ECO:0000256" key="2">
    <source>
        <dbReference type="ARBA" id="ARBA00012522"/>
    </source>
</evidence>
<comment type="pathway">
    <text evidence="9">Protein modification; protein glycosylation.</text>
</comment>
<evidence type="ECO:0000256" key="3">
    <source>
        <dbReference type="ARBA" id="ARBA00022692"/>
    </source>
</evidence>
<dbReference type="PANTHER" id="PTHR14624">
    <property type="entry name" value="DFG10 PROTEIN"/>
    <property type="match status" value="1"/>
</dbReference>
<dbReference type="InterPro" id="IPR039698">
    <property type="entry name" value="Dfg10/SRD5A3"/>
</dbReference>
<dbReference type="EMBL" id="OV725077">
    <property type="protein sequence ID" value="CAH1388895.1"/>
    <property type="molecule type" value="Genomic_DNA"/>
</dbReference>
<feature type="transmembrane region" description="Helical" evidence="9">
    <location>
        <begin position="157"/>
        <end position="180"/>
    </location>
</feature>
<comment type="similarity">
    <text evidence="6 9">Belongs to the steroid 5-alpha reductase family. Polyprenal reductase subfamily.</text>
</comment>
<reference evidence="11" key="1">
    <citation type="submission" date="2022-01" db="EMBL/GenBank/DDBJ databases">
        <authorList>
            <person name="King R."/>
        </authorList>
    </citation>
    <scope>NUCLEOTIDE SEQUENCE</scope>
</reference>
<evidence type="ECO:0000256" key="9">
    <source>
        <dbReference type="RuleBase" id="RU367081"/>
    </source>
</evidence>
<dbReference type="GO" id="GO:0005789">
    <property type="term" value="C:endoplasmic reticulum membrane"/>
    <property type="evidence" value="ECO:0007669"/>
    <property type="project" value="UniProtKB-SubCell"/>
</dbReference>
<feature type="transmembrane region" description="Helical" evidence="9">
    <location>
        <begin position="15"/>
        <end position="37"/>
    </location>
</feature>
<evidence type="ECO:0000313" key="12">
    <source>
        <dbReference type="Proteomes" id="UP001152798"/>
    </source>
</evidence>
<dbReference type="Proteomes" id="UP001152798">
    <property type="component" value="Chromosome 1"/>
</dbReference>
<dbReference type="GO" id="GO:0003865">
    <property type="term" value="F:3-oxo-5-alpha-steroid 4-dehydrogenase activity"/>
    <property type="evidence" value="ECO:0007669"/>
    <property type="project" value="TreeGrafter"/>
</dbReference>
<dbReference type="GO" id="GO:0016095">
    <property type="term" value="P:polyprenol catabolic process"/>
    <property type="evidence" value="ECO:0007669"/>
    <property type="project" value="UniProtKB-UniRule"/>
</dbReference>
<dbReference type="PROSITE" id="PS50244">
    <property type="entry name" value="S5A_REDUCTASE"/>
    <property type="match status" value="1"/>
</dbReference>
<evidence type="ECO:0000256" key="4">
    <source>
        <dbReference type="ARBA" id="ARBA00022989"/>
    </source>
</evidence>
<accession>A0A9P0E0W6</accession>
<keyword evidence="4 9" id="KW-1133">Transmembrane helix</keyword>
<feature type="transmembrane region" description="Helical" evidence="9">
    <location>
        <begin position="117"/>
        <end position="136"/>
    </location>
</feature>
<evidence type="ECO:0000256" key="1">
    <source>
        <dbReference type="ARBA" id="ARBA00004127"/>
    </source>
</evidence>
<comment type="catalytic activity">
    <reaction evidence="8 9">
        <text>a di-trans,poly-cis-dolichal + NADP(+) = a di-trans,poly-cis-polyprenal + NADPH + H(+)</text>
        <dbReference type="Rhea" id="RHEA:80727"/>
        <dbReference type="Rhea" id="RHEA-COMP:19536"/>
        <dbReference type="Rhea" id="RHEA-COMP:19537"/>
        <dbReference type="ChEBI" id="CHEBI:15378"/>
        <dbReference type="ChEBI" id="CHEBI:57783"/>
        <dbReference type="ChEBI" id="CHEBI:58349"/>
        <dbReference type="ChEBI" id="CHEBI:231623"/>
        <dbReference type="ChEBI" id="CHEBI:231637"/>
        <dbReference type="EC" id="1.3.1.94"/>
    </reaction>
    <physiologicalReaction direction="right-to-left" evidence="8 9">
        <dbReference type="Rhea" id="RHEA:80729"/>
    </physiologicalReaction>
</comment>
<dbReference type="GO" id="GO:0102389">
    <property type="term" value="F:polyprenol reductase activity"/>
    <property type="evidence" value="ECO:0007669"/>
    <property type="project" value="UniProtKB-UniRule"/>
</dbReference>
<keyword evidence="3 9" id="KW-0812">Transmembrane</keyword>
<keyword evidence="9" id="KW-0256">Endoplasmic reticulum</keyword>
<evidence type="ECO:0000256" key="7">
    <source>
        <dbReference type="ARBA" id="ARBA00047186"/>
    </source>
</evidence>
<evidence type="ECO:0000256" key="5">
    <source>
        <dbReference type="ARBA" id="ARBA00023136"/>
    </source>
</evidence>
<gene>
    <name evidence="11" type="ORF">NEZAVI_LOCUS407</name>
</gene>
<sequence length="310" mass="36167">MLDLNGFLVHYDLNYIKIIFLLLAATHFLLGILVNWFEKFLPSLVLNMYKYGKLNGKHSFTPDYVPKSWFRHFYVFASISSIFSFLLLFLTYFNHSYGINENLRVILSFFGGSQKKLTVSADASFIAMGLMTLHCCRRFYETHFISVFSDSKMNIGVYFVGLFHYFGAILAILCEAPGILNRGDFEAMNYNFSLRHLLGALVFFWANKTQFDSAVILGRLRKNEKGKISTTKHFIPHGKYFELVSCPHLMCEVVIYLSLWTILWGNTNWPYVTLWVMANQIECGLLSHWWYKETFKNYPKVRKAIIPYVL</sequence>
<organism evidence="11 12">
    <name type="scientific">Nezara viridula</name>
    <name type="common">Southern green stink bug</name>
    <name type="synonym">Cimex viridulus</name>
    <dbReference type="NCBI Taxonomy" id="85310"/>
    <lineage>
        <taxon>Eukaryota</taxon>
        <taxon>Metazoa</taxon>
        <taxon>Ecdysozoa</taxon>
        <taxon>Arthropoda</taxon>
        <taxon>Hexapoda</taxon>
        <taxon>Insecta</taxon>
        <taxon>Pterygota</taxon>
        <taxon>Neoptera</taxon>
        <taxon>Paraneoptera</taxon>
        <taxon>Hemiptera</taxon>
        <taxon>Heteroptera</taxon>
        <taxon>Panheteroptera</taxon>
        <taxon>Pentatomomorpha</taxon>
        <taxon>Pentatomoidea</taxon>
        <taxon>Pentatomidae</taxon>
        <taxon>Pentatominae</taxon>
        <taxon>Nezara</taxon>
    </lineage>
</organism>
<dbReference type="PANTHER" id="PTHR14624:SF0">
    <property type="entry name" value="POLYPRENOL REDUCTASE"/>
    <property type="match status" value="1"/>
</dbReference>
<keyword evidence="12" id="KW-1185">Reference proteome</keyword>
<protein>
    <recommendedName>
        <fullName evidence="7 9">Polyprenal reductase</fullName>
        <ecNumber evidence="2 9">1.3.1.94</ecNumber>
    </recommendedName>
</protein>
<evidence type="ECO:0000259" key="10">
    <source>
        <dbReference type="Pfam" id="PF02544"/>
    </source>
</evidence>
<comment type="function">
    <text evidence="9">Plays a key role in early steps of protein N-linked glycosylation by being involved in the conversion of polyprenol into dolichol. Acts as a polyprenal reductase that mediates the reduction of polyprenal into dolichal in a NADP-dependent mechanism. Dolichols are required for the synthesis of dolichol-linked monosaccharides and the oligosaccharide precursor used for N-glycosylation.</text>
</comment>
<proteinExistence type="inferred from homology"/>
<evidence type="ECO:0000256" key="6">
    <source>
        <dbReference type="ARBA" id="ARBA00046320"/>
    </source>
</evidence>
<dbReference type="AlphaFoldDB" id="A0A9P0E0W6"/>
<feature type="domain" description="3-oxo-5-alpha-steroid 4-dehydrogenase C-terminal" evidence="10">
    <location>
        <begin position="188"/>
        <end position="310"/>
    </location>
</feature>
<name>A0A9P0E0W6_NEZVI</name>
<keyword evidence="9" id="KW-0560">Oxidoreductase</keyword>
<keyword evidence="5 9" id="KW-0472">Membrane</keyword>
<comment type="subcellular location">
    <subcellularLocation>
        <location evidence="1">Endomembrane system</location>
        <topology evidence="1">Multi-pass membrane protein</topology>
    </subcellularLocation>
    <subcellularLocation>
        <location evidence="9">Endoplasmic reticulum membrane</location>
    </subcellularLocation>
</comment>
<dbReference type="InterPro" id="IPR001104">
    <property type="entry name" value="3-oxo-5_a-steroid_4-DH_C"/>
</dbReference>
<evidence type="ECO:0000313" key="11">
    <source>
        <dbReference type="EMBL" id="CAH1388895.1"/>
    </source>
</evidence>
<evidence type="ECO:0000256" key="8">
    <source>
        <dbReference type="ARBA" id="ARBA00049427"/>
    </source>
</evidence>
<dbReference type="EC" id="1.3.1.94" evidence="2 9"/>
<dbReference type="Pfam" id="PF02544">
    <property type="entry name" value="Steroid_dh"/>
    <property type="match status" value="1"/>
</dbReference>
<keyword evidence="9" id="KW-0521">NADP</keyword>